<feature type="transmembrane region" description="Helical" evidence="1">
    <location>
        <begin position="324"/>
        <end position="347"/>
    </location>
</feature>
<feature type="transmembrane region" description="Helical" evidence="1">
    <location>
        <begin position="294"/>
        <end position="312"/>
    </location>
</feature>
<feature type="transmembrane region" description="Helical" evidence="1">
    <location>
        <begin position="30"/>
        <end position="51"/>
    </location>
</feature>
<dbReference type="Proteomes" id="UP000608579">
    <property type="component" value="Unassembled WGS sequence"/>
</dbReference>
<feature type="transmembrane region" description="Helical" evidence="1">
    <location>
        <begin position="57"/>
        <end position="78"/>
    </location>
</feature>
<keyword evidence="1" id="KW-0472">Membrane</keyword>
<dbReference type="EMBL" id="DQVM01000026">
    <property type="protein sequence ID" value="HIQ29165.1"/>
    <property type="molecule type" value="Genomic_DNA"/>
</dbReference>
<organism evidence="2 3">
    <name type="scientific">Caldiarchaeum subterraneum</name>
    <dbReference type="NCBI Taxonomy" id="311458"/>
    <lineage>
        <taxon>Archaea</taxon>
        <taxon>Nitrososphaerota</taxon>
        <taxon>Candidatus Caldarchaeales</taxon>
        <taxon>Candidatus Caldarchaeaceae</taxon>
        <taxon>Candidatus Caldarchaeum</taxon>
    </lineage>
</organism>
<keyword evidence="1" id="KW-0812">Transmembrane</keyword>
<gene>
    <name evidence="2" type="ORF">EYH45_01225</name>
</gene>
<feature type="transmembrane region" description="Helical" evidence="1">
    <location>
        <begin position="404"/>
        <end position="424"/>
    </location>
</feature>
<feature type="transmembrane region" description="Helical" evidence="1">
    <location>
        <begin position="210"/>
        <end position="234"/>
    </location>
</feature>
<feature type="transmembrane region" description="Helical" evidence="1">
    <location>
        <begin position="172"/>
        <end position="190"/>
    </location>
</feature>
<keyword evidence="1" id="KW-1133">Transmembrane helix</keyword>
<reference evidence="2" key="1">
    <citation type="journal article" date="2020" name="ISME J.">
        <title>Gammaproteobacteria mediating utilization of methyl-, sulfur- and petroleum organic compounds in deep ocean hydrothermal plumes.</title>
        <authorList>
            <person name="Zhou Z."/>
            <person name="Liu Y."/>
            <person name="Pan J."/>
            <person name="Cron B.R."/>
            <person name="Toner B.M."/>
            <person name="Anantharaman K."/>
            <person name="Breier J.A."/>
            <person name="Dick G.J."/>
            <person name="Li M."/>
        </authorList>
    </citation>
    <scope>NUCLEOTIDE SEQUENCE</scope>
    <source>
        <strain evidence="2">SZUA-1515</strain>
    </source>
</reference>
<accession>A0A833EBT9</accession>
<comment type="caution">
    <text evidence="2">The sequence shown here is derived from an EMBL/GenBank/DDBJ whole genome shotgun (WGS) entry which is preliminary data.</text>
</comment>
<dbReference type="AlphaFoldDB" id="A0A833EBT9"/>
<evidence type="ECO:0000313" key="3">
    <source>
        <dbReference type="Proteomes" id="UP000608579"/>
    </source>
</evidence>
<protein>
    <submittedName>
        <fullName evidence="2">Uncharacterized protein</fullName>
    </submittedName>
</protein>
<evidence type="ECO:0000256" key="1">
    <source>
        <dbReference type="SAM" id="Phobius"/>
    </source>
</evidence>
<feature type="transmembrane region" description="Helical" evidence="1">
    <location>
        <begin position="436"/>
        <end position="456"/>
    </location>
</feature>
<sequence>MRKIITILAFKLAQYYGPLRYSNYSKLLQVLLYFLMVTTSLFTAALTRLLLVQNENYILAVVVLSISIILLLGIYLGVKGGVMSLQSEIDFILVSNVKPRNYLLADLIFQLILLNSILTPSLLVFILIISRTTITNLINTIAMFELTILAAVMLSHVIGLRKSLENDRKVNYVAAALAIVFLFPVFLMAVDAVEFVDYTPLPQVILAKNMMGRGVVFDNLAVVVFFLCLLVIYYKTVNHLSSLVVVTPLLKTALVEVGGVKIVKIPSLLSIRVDESVLISGIKLHVIRIIRDRSILMVSLVALIFLMANMAFSNLMGDSGFSDLAVVTSTILYTAFIPAVLSINWGLFERDNLWVFQVVRDGIRRYAVSLMGSYFIVALLFSFILYVIAYIISGGTPFLVLDSLLAAAIPVFSSLSSVFFSFKLPRPGNVFSVSTLLHILMPMIVSVIFAFPVLVVRTSATLASEPPIPLVILLMAYLIGTAYVVYRRVIGVVVSSV</sequence>
<feature type="transmembrane region" description="Helical" evidence="1">
    <location>
        <begin position="107"/>
        <end position="129"/>
    </location>
</feature>
<name>A0A833EBT9_CALS0</name>
<feature type="transmembrane region" description="Helical" evidence="1">
    <location>
        <begin position="368"/>
        <end position="392"/>
    </location>
</feature>
<feature type="transmembrane region" description="Helical" evidence="1">
    <location>
        <begin position="141"/>
        <end position="160"/>
    </location>
</feature>
<feature type="transmembrane region" description="Helical" evidence="1">
    <location>
        <begin position="468"/>
        <end position="486"/>
    </location>
</feature>
<proteinExistence type="predicted"/>
<evidence type="ECO:0000313" key="2">
    <source>
        <dbReference type="EMBL" id="HIQ29165.1"/>
    </source>
</evidence>